<proteinExistence type="predicted"/>
<name>A0ACC6TP24_9CREN</name>
<organism evidence="1 2">
    <name type="scientific">Candidatus Aramenus sulfurataquae</name>
    <dbReference type="NCBI Taxonomy" id="1326980"/>
    <lineage>
        <taxon>Archaea</taxon>
        <taxon>Thermoproteota</taxon>
        <taxon>Thermoprotei</taxon>
        <taxon>Sulfolobales</taxon>
        <taxon>Sulfolobaceae</taxon>
        <taxon>Candidatus Aramenus</taxon>
    </lineage>
</organism>
<sequence>MYYAFLIMLVYGLLSPIYFRLLKGKLSNEKGFYVVWVTAPFLASYFYLSSSILYVPLIAINALGYYLVYKGMTSHISDGLLFLLTSVIIMLFYKL</sequence>
<accession>A0ACC6TP24</accession>
<evidence type="ECO:0000313" key="2">
    <source>
        <dbReference type="Proteomes" id="UP000053480"/>
    </source>
</evidence>
<comment type="caution">
    <text evidence="1">The sequence shown here is derived from an EMBL/GenBank/DDBJ whole genome shotgun (WGS) entry which is preliminary data.</text>
</comment>
<protein>
    <submittedName>
        <fullName evidence="1">Uncharacterized protein</fullName>
    </submittedName>
</protein>
<dbReference type="Proteomes" id="UP000053480">
    <property type="component" value="Unassembled WGS sequence"/>
</dbReference>
<gene>
    <name evidence="1" type="ORF">TQ35_0004900</name>
</gene>
<evidence type="ECO:0000313" key="1">
    <source>
        <dbReference type="EMBL" id="MEW9491525.1"/>
    </source>
</evidence>
<dbReference type="EMBL" id="JZWS03000005">
    <property type="protein sequence ID" value="MEW9491525.1"/>
    <property type="molecule type" value="Genomic_DNA"/>
</dbReference>
<reference evidence="1" key="1">
    <citation type="submission" date="2024-07" db="EMBL/GenBank/DDBJ databases">
        <title>Metagenome and Metagenome-Assembled Genomes of Archaea from a hot spring from the geothermal field of Los Azufres, Mexico.</title>
        <authorList>
            <person name="Marin-Paredes R."/>
            <person name="Martinez-Romero E."/>
            <person name="Servin-Garciduenas L.E."/>
        </authorList>
    </citation>
    <scope>NUCLEOTIDE SEQUENCE</scope>
    <source>
        <strain evidence="1">AZ1-454</strain>
    </source>
</reference>